<proteinExistence type="predicted"/>
<dbReference type="AlphaFoldDB" id="A0A4R5BRC5"/>
<dbReference type="InterPro" id="IPR036291">
    <property type="entry name" value="NAD(P)-bd_dom_sf"/>
</dbReference>
<evidence type="ECO:0000313" key="2">
    <source>
        <dbReference type="EMBL" id="TDD86524.1"/>
    </source>
</evidence>
<protein>
    <submittedName>
        <fullName evidence="2">SDR family oxidoreductase</fullName>
    </submittedName>
</protein>
<dbReference type="EMBL" id="SMKY01000029">
    <property type="protein sequence ID" value="TDD86524.1"/>
    <property type="molecule type" value="Genomic_DNA"/>
</dbReference>
<dbReference type="NCBIfam" id="NF005909">
    <property type="entry name" value="PRK07890.1"/>
    <property type="match status" value="1"/>
</dbReference>
<dbReference type="SUPFAM" id="SSF51735">
    <property type="entry name" value="NAD(P)-binding Rossmann-fold domains"/>
    <property type="match status" value="1"/>
</dbReference>
<dbReference type="Proteomes" id="UP000295578">
    <property type="component" value="Unassembled WGS sequence"/>
</dbReference>
<evidence type="ECO:0000313" key="3">
    <source>
        <dbReference type="Proteomes" id="UP000295578"/>
    </source>
</evidence>
<dbReference type="PRINTS" id="PR00081">
    <property type="entry name" value="GDHRDH"/>
</dbReference>
<dbReference type="PANTHER" id="PTHR43975">
    <property type="entry name" value="ZGC:101858"/>
    <property type="match status" value="1"/>
</dbReference>
<gene>
    <name evidence="2" type="ORF">E1293_09425</name>
</gene>
<dbReference type="GO" id="GO:0016491">
    <property type="term" value="F:oxidoreductase activity"/>
    <property type="evidence" value="ECO:0007669"/>
    <property type="project" value="UniProtKB-KW"/>
</dbReference>
<organism evidence="2 3">
    <name type="scientific">Actinomadura darangshiensis</name>
    <dbReference type="NCBI Taxonomy" id="705336"/>
    <lineage>
        <taxon>Bacteria</taxon>
        <taxon>Bacillati</taxon>
        <taxon>Actinomycetota</taxon>
        <taxon>Actinomycetes</taxon>
        <taxon>Streptosporangiales</taxon>
        <taxon>Thermomonosporaceae</taxon>
        <taxon>Actinomadura</taxon>
    </lineage>
</organism>
<keyword evidence="3" id="KW-1185">Reference proteome</keyword>
<evidence type="ECO:0000256" key="1">
    <source>
        <dbReference type="ARBA" id="ARBA00023002"/>
    </source>
</evidence>
<dbReference type="InterPro" id="IPR002347">
    <property type="entry name" value="SDR_fam"/>
</dbReference>
<keyword evidence="1" id="KW-0560">Oxidoreductase</keyword>
<reference evidence="2 3" key="1">
    <citation type="submission" date="2019-03" db="EMBL/GenBank/DDBJ databases">
        <title>Draft genome sequences of novel Actinobacteria.</title>
        <authorList>
            <person name="Sahin N."/>
            <person name="Ay H."/>
            <person name="Saygin H."/>
        </authorList>
    </citation>
    <scope>NUCLEOTIDE SEQUENCE [LARGE SCALE GENOMIC DNA]</scope>
    <source>
        <strain evidence="2 3">DSM 45941</strain>
    </source>
</reference>
<accession>A0A4R5BRC5</accession>
<name>A0A4R5BRC5_9ACTN</name>
<dbReference type="Gene3D" id="3.40.50.720">
    <property type="entry name" value="NAD(P)-binding Rossmann-like Domain"/>
    <property type="match status" value="1"/>
</dbReference>
<sequence length="260" mass="26383">MDGLLRDKAVLVSGVGPGLGRTTALRCARAGADVVLAARDGERLDAVAAEVAALGRRAVAVPADITDEESAAALAARAVDAFGRLDALVNNATAGIPPADLATVDLGAFAAGMGVDVVAALRLTRLLAPALAERGGAVVMVASSVIRESPPGLGVYKTVKSALVAVAQTLSAELGSGGVRVNTVAPGPLWADAVKAHFAAVAEQRGVPLRQVYDETAATIDRRRLTEPDEAADAIVFLVSDLARAVTGHCLDVNGGQYHN</sequence>
<dbReference type="PRINTS" id="PR00080">
    <property type="entry name" value="SDRFAMILY"/>
</dbReference>
<dbReference type="FunFam" id="3.40.50.720:FF:000084">
    <property type="entry name" value="Short-chain dehydrogenase reductase"/>
    <property type="match status" value="1"/>
</dbReference>
<dbReference type="Pfam" id="PF13561">
    <property type="entry name" value="adh_short_C2"/>
    <property type="match status" value="1"/>
</dbReference>
<dbReference type="OrthoDB" id="9803333at2"/>
<dbReference type="PANTHER" id="PTHR43975:SF2">
    <property type="entry name" value="EG:BACR7A4.14 PROTEIN-RELATED"/>
    <property type="match status" value="1"/>
</dbReference>
<comment type="caution">
    <text evidence="2">The sequence shown here is derived from an EMBL/GenBank/DDBJ whole genome shotgun (WGS) entry which is preliminary data.</text>
</comment>
<dbReference type="RefSeq" id="WP_132195977.1">
    <property type="nucleotide sequence ID" value="NZ_SMKY01000029.1"/>
</dbReference>